<name>A0ABQ9CP79_9PASS</name>
<keyword evidence="3" id="KW-1185">Reference proteome</keyword>
<accession>A0ABQ9CP79</accession>
<reference evidence="2" key="1">
    <citation type="submission" date="2019-10" db="EMBL/GenBank/DDBJ databases">
        <authorList>
            <person name="Soares A.E.R."/>
            <person name="Aleixo A."/>
            <person name="Schneider P."/>
            <person name="Miyaki C.Y."/>
            <person name="Schneider M.P."/>
            <person name="Mello C."/>
            <person name="Vasconcelos A.T.R."/>
        </authorList>
    </citation>
    <scope>NUCLEOTIDE SEQUENCE</scope>
    <source>
        <tissue evidence="2">Muscle</tissue>
    </source>
</reference>
<evidence type="ECO:0000313" key="2">
    <source>
        <dbReference type="EMBL" id="KAJ7406577.1"/>
    </source>
</evidence>
<proteinExistence type="predicted"/>
<evidence type="ECO:0000256" key="1">
    <source>
        <dbReference type="SAM" id="MobiDB-lite"/>
    </source>
</evidence>
<gene>
    <name evidence="2" type="ORF">WISP_132639</name>
</gene>
<evidence type="ECO:0000313" key="3">
    <source>
        <dbReference type="Proteomes" id="UP001145742"/>
    </source>
</evidence>
<sequence>MAQGSRLVDQAKLGPSHQDNSTRKKETEKKAKPGGEITNAFPSGTGVGTVTILVQEPSRKEAMGNQAVLKTQPLPRKGMRELSDLGDGDTLLMGCTGRDFCCAGEQRERLETEPRVQPGIILPNVRHHTVVSKECDRALKTLMTDMEWSCMTGYGLCAGKADSKNSRGAPPTPPELNVLEKGVLKGEVKSHLLLQPMASNVGSQVSKKKHDSLNSVVRFGIIKLITDILYDAQ</sequence>
<protein>
    <submittedName>
        <fullName evidence="2">Uncharacterized protein</fullName>
    </submittedName>
</protein>
<feature type="region of interest" description="Disordered" evidence="1">
    <location>
        <begin position="1"/>
        <end position="46"/>
    </location>
</feature>
<dbReference type="Proteomes" id="UP001145742">
    <property type="component" value="Unassembled WGS sequence"/>
</dbReference>
<comment type="caution">
    <text evidence="2">The sequence shown here is derived from an EMBL/GenBank/DDBJ whole genome shotgun (WGS) entry which is preliminary data.</text>
</comment>
<dbReference type="EMBL" id="WHWB01034642">
    <property type="protein sequence ID" value="KAJ7406577.1"/>
    <property type="molecule type" value="Genomic_DNA"/>
</dbReference>
<feature type="compositionally biased region" description="Basic and acidic residues" evidence="1">
    <location>
        <begin position="20"/>
        <end position="33"/>
    </location>
</feature>
<organism evidence="2 3">
    <name type="scientific">Willisornis vidua</name>
    <name type="common">Xingu scale-backed antbird</name>
    <dbReference type="NCBI Taxonomy" id="1566151"/>
    <lineage>
        <taxon>Eukaryota</taxon>
        <taxon>Metazoa</taxon>
        <taxon>Chordata</taxon>
        <taxon>Craniata</taxon>
        <taxon>Vertebrata</taxon>
        <taxon>Euteleostomi</taxon>
        <taxon>Archelosauria</taxon>
        <taxon>Archosauria</taxon>
        <taxon>Dinosauria</taxon>
        <taxon>Saurischia</taxon>
        <taxon>Theropoda</taxon>
        <taxon>Coelurosauria</taxon>
        <taxon>Aves</taxon>
        <taxon>Neognathae</taxon>
        <taxon>Neoaves</taxon>
        <taxon>Telluraves</taxon>
        <taxon>Australaves</taxon>
        <taxon>Passeriformes</taxon>
        <taxon>Thamnophilidae</taxon>
        <taxon>Willisornis</taxon>
    </lineage>
</organism>